<dbReference type="InterPro" id="IPR057308">
    <property type="entry name" value="CHCR_PEP5_VPS11"/>
</dbReference>
<feature type="coiled-coil region" evidence="12">
    <location>
        <begin position="883"/>
        <end position="917"/>
    </location>
</feature>
<dbReference type="FunCoup" id="G0VC69">
    <property type="interactions" value="659"/>
</dbReference>
<dbReference type="Gene3D" id="3.30.40.10">
    <property type="entry name" value="Zinc/RING finger domain, C3HC4 (zinc finger)"/>
    <property type="match status" value="1"/>
</dbReference>
<comment type="catalytic activity">
    <reaction evidence="9">
        <text>S-ubiquitinyl-[E2 ubiquitin-conjugating enzyme]-L-cysteine + [acceptor protein]-L-lysine = [E2 ubiquitin-conjugating enzyme]-L-cysteine + N(6)-ubiquitinyl-[acceptor protein]-L-lysine.</text>
        <dbReference type="EC" id="2.3.2.27"/>
    </reaction>
</comment>
<dbReference type="GO" id="GO:0032889">
    <property type="term" value="P:regulation of vacuole fusion, non-autophagic"/>
    <property type="evidence" value="ECO:0007669"/>
    <property type="project" value="EnsemblFungi"/>
</dbReference>
<evidence type="ECO:0000256" key="6">
    <source>
        <dbReference type="ARBA" id="ARBA00022927"/>
    </source>
</evidence>
<dbReference type="GO" id="GO:0008270">
    <property type="term" value="F:zinc ion binding"/>
    <property type="evidence" value="ECO:0007669"/>
    <property type="project" value="UniProtKB-KW"/>
</dbReference>
<dbReference type="InterPro" id="IPR024763">
    <property type="entry name" value="VPS11_C"/>
</dbReference>
<evidence type="ECO:0000313" key="15">
    <source>
        <dbReference type="Proteomes" id="UP000001640"/>
    </source>
</evidence>
<dbReference type="InterPro" id="IPR056939">
    <property type="entry name" value="Znf_RING_Vps8"/>
</dbReference>
<reference key="2">
    <citation type="submission" date="2011-08" db="EMBL/GenBank/DDBJ databases">
        <title>Genome sequence of Naumovozyma castellii.</title>
        <authorList>
            <person name="Gordon J.L."/>
            <person name="Armisen D."/>
            <person name="Proux-Wera E."/>
            <person name="OhEigeartaigh S.S."/>
            <person name="Byrne K.P."/>
            <person name="Wolfe K.H."/>
        </authorList>
    </citation>
    <scope>NUCLEOTIDE SEQUENCE</scope>
    <source>
        <strain>Type strain:CBS 4309</strain>
    </source>
</reference>
<dbReference type="GO" id="GO:0006895">
    <property type="term" value="P:Golgi to endosome transport"/>
    <property type="evidence" value="ECO:0007669"/>
    <property type="project" value="EnsemblFungi"/>
</dbReference>
<keyword evidence="5" id="KW-0862">Zinc</keyword>
<dbReference type="Pfam" id="PF23341">
    <property type="entry name" value="PEP5_VPS11_N"/>
    <property type="match status" value="1"/>
</dbReference>
<dbReference type="InParanoid" id="G0VC69"/>
<dbReference type="EC" id="2.3.2.27" evidence="9"/>
<dbReference type="PROSITE" id="PS50236">
    <property type="entry name" value="CHCR"/>
    <property type="match status" value="1"/>
</dbReference>
<comment type="subunit">
    <text evidence="9">Component of the homotypic vacuole fusion and vacuole protein sorting (HOPS) complex. Component of the class C core vacuole/endosome tethering (CORVET) complex.</text>
</comment>
<reference evidence="14 15" key="1">
    <citation type="journal article" date="2011" name="Proc. Natl. Acad. Sci. U.S.A.">
        <title>Evolutionary erosion of yeast sex chromosomes by mating-type switching accidents.</title>
        <authorList>
            <person name="Gordon J.L."/>
            <person name="Armisen D."/>
            <person name="Proux-Wera E."/>
            <person name="Oheigeartaigh S.S."/>
            <person name="Byrne K.P."/>
            <person name="Wolfe K.H."/>
        </authorList>
    </citation>
    <scope>NUCLEOTIDE SEQUENCE [LARGE SCALE GENOMIC DNA]</scope>
    <source>
        <strain evidence="15">ATCC 76901 / BCRC 22586 / CBS 4309 / NBRC 1992 / NRRL Y-12630</strain>
    </source>
</reference>
<dbReference type="InterPro" id="IPR013083">
    <property type="entry name" value="Znf_RING/FYVE/PHD"/>
</dbReference>
<keyword evidence="12" id="KW-0175">Coiled coil</keyword>
<dbReference type="Pfam" id="PF23412">
    <property type="entry name" value="zf_RING_Vps8"/>
    <property type="match status" value="1"/>
</dbReference>
<evidence type="ECO:0000256" key="7">
    <source>
        <dbReference type="ARBA" id="ARBA00023136"/>
    </source>
</evidence>
<dbReference type="InterPro" id="IPR000547">
    <property type="entry name" value="Clathrin_H-chain/VPS_repeat"/>
</dbReference>
<name>G0VC69_NAUCA</name>
<evidence type="ECO:0000259" key="13">
    <source>
        <dbReference type="PROSITE" id="PS50089"/>
    </source>
</evidence>
<keyword evidence="6 9" id="KW-0653">Protein transport</keyword>
<dbReference type="InterPro" id="IPR001841">
    <property type="entry name" value="Znf_RING"/>
</dbReference>
<evidence type="ECO:0000313" key="14">
    <source>
        <dbReference type="EMBL" id="CCC69078.1"/>
    </source>
</evidence>
<dbReference type="SUPFAM" id="SSF57850">
    <property type="entry name" value="RING/U-box"/>
    <property type="match status" value="1"/>
</dbReference>
<keyword evidence="7 9" id="KW-0472">Membrane</keyword>
<feature type="domain" description="RING-type" evidence="13">
    <location>
        <begin position="930"/>
        <end position="973"/>
    </location>
</feature>
<keyword evidence="4 10" id="KW-0863">Zinc-finger</keyword>
<dbReference type="PIRSF" id="PIRSF007860">
    <property type="entry name" value="VPS11"/>
    <property type="match status" value="1"/>
</dbReference>
<dbReference type="CDD" id="cd16688">
    <property type="entry name" value="RING-H2_Vps11"/>
    <property type="match status" value="1"/>
</dbReference>
<keyword evidence="9" id="KW-0833">Ubl conjugation pathway</keyword>
<keyword evidence="9" id="KW-0926">Vacuole</keyword>
<evidence type="ECO:0000256" key="5">
    <source>
        <dbReference type="ARBA" id="ARBA00022833"/>
    </source>
</evidence>
<dbReference type="HOGENOM" id="CLU_001287_0_0_1"/>
<dbReference type="Pfam" id="PF12451">
    <property type="entry name" value="VPS11_C"/>
    <property type="match status" value="1"/>
</dbReference>
<protein>
    <recommendedName>
        <fullName evidence="9">E3 ubiquitin-protein ligase PEP5</fullName>
        <ecNumber evidence="9">2.3.2.27</ecNumber>
    </recommendedName>
</protein>
<dbReference type="SMART" id="SM00249">
    <property type="entry name" value="PHD"/>
    <property type="match status" value="1"/>
</dbReference>
<dbReference type="Pfam" id="PF23356">
    <property type="entry name" value="TPR_PEP5_VPS11"/>
    <property type="match status" value="1"/>
</dbReference>
<sequence>MSLSNWRQFQFYESVPIKDPELGSDEPLYSDPTLCASAPVDATELFIAVKSTYIKLINLAESKVTYHFNAFEEDYQITCLKVIDKIFLVAIGECIGKPSLIKVYKLDKLPSNPTSYHSLVELKNGSNTYPISVISISNDLSCIAVGYVNGKIILIRGDISRDRGSRQRMIYEDSGKEPITSLNLNRDASICFASTTSRTLLFNTTGRNKGSPDLILNAQKGVDLNCSCLNPFTDEYICFTDDSIEFYKETGEKHKILSDLAVPKRIFPVSKDDIVFVIEEKQTQNISVNGGSFSTLNRVIVIDTLNQVISMSIYISHAIIDIFLVNDGKNDILFMLTSEGVLYRITKKSIHEQLNILMQKEAFQFALTLSKQHNLNALEIEKIHKSFGDFLYKKGKKNDATKEYIQCLDVIETSEVISKFGIDGNPDTNNTENLADFIWSLIKKNIANSDHVTLLLVVLIKLKDEKGMDYFLQHFTRAGTFDATGNAEDLNDEEYFYSDVPVFDLYLIVTLLKNSAFNKKAYFFAKKFAKDPLTIVSILLSTLNDPSGALEYVRSLPIDDTLRALVSYSKTLLQELPNETNAILIDVFTGKYKPKEYRDDNIEPVTPDETTTSDLKKVFYSYTTFFNYMNKTVNPLLSEEHTLDAINTPTYHPPKPSIVFSSFLSKPFEFVVFLEACLDSYQRYEGFNNDKQDILTTLYDLYLNLSNTDIEERRHDWKSRARKILKQSNELVALQEAATQASTTNKQFDNSLMMLISHMNKIDPYSMLEEEDGEPMIVGNNPNELDYISLFKFMTLTDSAVNCFKFFQKYSSREPGLNRIALIFFVSSKHILKEIGGELVLKEEVLNKIIEDELMSVLEIIQVLSTTNVATFGLVQDLLINYVNKEEIEINKNRKLIESYQQELTEKNNKLKELLQTTEPIHIGIKNQKCFMCNGVLDLPIVFFKCGHIYHQRCLNEENSARDGEKLFKCPKCMVELETANNLYLAQTAIARKKGQLEILLENDGKNDRFKGITDFIGRGGLEFSQSLL</sequence>
<dbReference type="GO" id="GO:0030897">
    <property type="term" value="C:HOPS complex"/>
    <property type="evidence" value="ECO:0007669"/>
    <property type="project" value="UniProtKB-UniRule"/>
</dbReference>
<comment type="subcellular location">
    <subcellularLocation>
        <location evidence="8">Endomembrane system</location>
        <topology evidence="8">Peripheral membrane protein</topology>
        <orientation evidence="8">Cytoplasmic side</orientation>
    </subcellularLocation>
    <subcellularLocation>
        <location evidence="9">Vacuole membrane</location>
        <topology evidence="9">Peripheral membrane protein</topology>
        <orientation evidence="9">Cytoplasmic side</orientation>
    </subcellularLocation>
</comment>
<dbReference type="GO" id="GO:0099022">
    <property type="term" value="P:vesicle tethering"/>
    <property type="evidence" value="ECO:0007669"/>
    <property type="project" value="EnsemblFungi"/>
</dbReference>
<dbReference type="PANTHER" id="PTHR23323">
    <property type="entry name" value="VACUOLAR PROTEIN SORTING-ASSOCIATED PROTEIN"/>
    <property type="match status" value="1"/>
</dbReference>
<dbReference type="AlphaFoldDB" id="G0VC69"/>
<dbReference type="PROSITE" id="PS50089">
    <property type="entry name" value="ZF_RING_2"/>
    <property type="match status" value="1"/>
</dbReference>
<dbReference type="GO" id="GO:0033263">
    <property type="term" value="C:CORVET complex"/>
    <property type="evidence" value="ECO:0007669"/>
    <property type="project" value="UniProtKB-UniRule"/>
</dbReference>
<evidence type="ECO:0000256" key="8">
    <source>
        <dbReference type="ARBA" id="ARBA00029433"/>
    </source>
</evidence>
<dbReference type="InterPro" id="IPR016528">
    <property type="entry name" value="VPS11"/>
</dbReference>
<dbReference type="InterPro" id="IPR057307">
    <property type="entry name" value="PEP5_VPS11_N"/>
</dbReference>
<evidence type="ECO:0000256" key="11">
    <source>
        <dbReference type="PROSITE-ProRule" id="PRU01006"/>
    </source>
</evidence>
<dbReference type="GO" id="GO:0006904">
    <property type="term" value="P:vesicle docking involved in exocytosis"/>
    <property type="evidence" value="ECO:0007669"/>
    <property type="project" value="TreeGrafter"/>
</dbReference>
<dbReference type="GO" id="GO:0000329">
    <property type="term" value="C:fungal-type vacuole membrane"/>
    <property type="evidence" value="ECO:0007669"/>
    <property type="project" value="UniProtKB-UniRule"/>
</dbReference>
<dbReference type="OrthoDB" id="26184at2759"/>
<dbReference type="KEGG" id="ncs:NCAS_0C00880"/>
<feature type="repeat" description="CHCR" evidence="11">
    <location>
        <begin position="404"/>
        <end position="578"/>
    </location>
</feature>
<dbReference type="GO" id="GO:0007032">
    <property type="term" value="P:endosome organization"/>
    <property type="evidence" value="ECO:0007669"/>
    <property type="project" value="TreeGrafter"/>
</dbReference>
<dbReference type="GO" id="GO:0031901">
    <property type="term" value="C:early endosome membrane"/>
    <property type="evidence" value="ECO:0007669"/>
    <property type="project" value="EnsemblFungi"/>
</dbReference>
<evidence type="ECO:0000256" key="10">
    <source>
        <dbReference type="PROSITE-ProRule" id="PRU00175"/>
    </source>
</evidence>
<evidence type="ECO:0000256" key="9">
    <source>
        <dbReference type="PIRNR" id="PIRNR007860"/>
    </source>
</evidence>
<dbReference type="GO" id="GO:0045324">
    <property type="term" value="P:late endosome to vacuole transport"/>
    <property type="evidence" value="ECO:0007669"/>
    <property type="project" value="EnsemblFungi"/>
</dbReference>
<gene>
    <name evidence="14" type="primary">NCAS0C00880</name>
    <name evidence="14" type="ordered locus">NCAS_0C00880</name>
</gene>
<organism evidence="14 15">
    <name type="scientific">Naumovozyma castellii</name>
    <name type="common">Yeast</name>
    <name type="synonym">Saccharomyces castellii</name>
    <dbReference type="NCBI Taxonomy" id="27288"/>
    <lineage>
        <taxon>Eukaryota</taxon>
        <taxon>Fungi</taxon>
        <taxon>Dikarya</taxon>
        <taxon>Ascomycota</taxon>
        <taxon>Saccharomycotina</taxon>
        <taxon>Saccharomycetes</taxon>
        <taxon>Saccharomycetales</taxon>
        <taxon>Saccharomycetaceae</taxon>
        <taxon>Naumovozyma</taxon>
    </lineage>
</organism>
<dbReference type="GO" id="GO:0006886">
    <property type="term" value="P:intracellular protein transport"/>
    <property type="evidence" value="ECO:0007669"/>
    <property type="project" value="UniProtKB-UniRule"/>
</dbReference>
<dbReference type="InterPro" id="IPR036322">
    <property type="entry name" value="WD40_repeat_dom_sf"/>
</dbReference>
<comment type="similarity">
    <text evidence="1 9">Belongs to the VPS11 family.</text>
</comment>
<keyword evidence="15" id="KW-1185">Reference proteome</keyword>
<dbReference type="InterPro" id="IPR015943">
    <property type="entry name" value="WD40/YVTN_repeat-like_dom_sf"/>
</dbReference>
<dbReference type="Gene3D" id="2.130.10.10">
    <property type="entry name" value="YVTN repeat-like/Quinoprotein amine dehydrogenase"/>
    <property type="match status" value="1"/>
</dbReference>
<dbReference type="SMART" id="SM00184">
    <property type="entry name" value="RING"/>
    <property type="match status" value="1"/>
</dbReference>
<evidence type="ECO:0000256" key="4">
    <source>
        <dbReference type="ARBA" id="ARBA00022771"/>
    </source>
</evidence>
<dbReference type="GO" id="GO:0061630">
    <property type="term" value="F:ubiquitin protein ligase activity"/>
    <property type="evidence" value="ECO:0007669"/>
    <property type="project" value="UniProtKB-EC"/>
</dbReference>
<dbReference type="eggNOG" id="KOG2114">
    <property type="taxonomic scope" value="Eukaryota"/>
</dbReference>
<dbReference type="GeneID" id="96902662"/>
<keyword evidence="3" id="KW-0479">Metal-binding</keyword>
<dbReference type="STRING" id="1064592.G0VC69"/>
<dbReference type="GO" id="GO:0042144">
    <property type="term" value="P:vacuole fusion, non-autophagic"/>
    <property type="evidence" value="ECO:0007669"/>
    <property type="project" value="EnsemblFungi"/>
</dbReference>
<keyword evidence="2 9" id="KW-0813">Transport</keyword>
<dbReference type="GO" id="GO:0035542">
    <property type="term" value="P:regulation of SNARE complex assembly"/>
    <property type="evidence" value="ECO:0007669"/>
    <property type="project" value="EnsemblFungi"/>
</dbReference>
<keyword evidence="9" id="KW-0808">Transferase</keyword>
<dbReference type="EMBL" id="HE576754">
    <property type="protein sequence ID" value="CCC69078.1"/>
    <property type="molecule type" value="Genomic_DNA"/>
</dbReference>
<dbReference type="SUPFAM" id="SSF50978">
    <property type="entry name" value="WD40 repeat-like"/>
    <property type="match status" value="1"/>
</dbReference>
<dbReference type="PANTHER" id="PTHR23323:SF24">
    <property type="entry name" value="VACUOLAR PROTEIN SORTING-ASSOCIATED PROTEIN 11 HOMOLOG"/>
    <property type="match status" value="1"/>
</dbReference>
<evidence type="ECO:0000256" key="1">
    <source>
        <dbReference type="ARBA" id="ARBA00007070"/>
    </source>
</evidence>
<dbReference type="GO" id="GO:0035091">
    <property type="term" value="F:phosphatidylinositol binding"/>
    <property type="evidence" value="ECO:0007669"/>
    <property type="project" value="EnsemblFungi"/>
</dbReference>
<evidence type="ECO:0000256" key="12">
    <source>
        <dbReference type="SAM" id="Coils"/>
    </source>
</evidence>
<proteinExistence type="inferred from homology"/>
<dbReference type="RefSeq" id="XP_003675445.1">
    <property type="nucleotide sequence ID" value="XM_003675397.1"/>
</dbReference>
<dbReference type="GO" id="GO:0030674">
    <property type="term" value="F:protein-macromolecule adaptor activity"/>
    <property type="evidence" value="ECO:0007669"/>
    <property type="project" value="TreeGrafter"/>
</dbReference>
<dbReference type="OMA" id="ENENECP"/>
<accession>G0VC69</accession>
<dbReference type="InterPro" id="IPR001965">
    <property type="entry name" value="Znf_PHD"/>
</dbReference>
<evidence type="ECO:0000256" key="2">
    <source>
        <dbReference type="ARBA" id="ARBA00022448"/>
    </source>
</evidence>
<evidence type="ECO:0000256" key="3">
    <source>
        <dbReference type="ARBA" id="ARBA00022723"/>
    </source>
</evidence>
<dbReference type="GO" id="GO:0036205">
    <property type="term" value="P:histone catabolic process"/>
    <property type="evidence" value="ECO:0007669"/>
    <property type="project" value="EnsemblFungi"/>
</dbReference>
<dbReference type="Proteomes" id="UP000001640">
    <property type="component" value="Chromosome 3"/>
</dbReference>
<dbReference type="GO" id="GO:0005829">
    <property type="term" value="C:cytosol"/>
    <property type="evidence" value="ECO:0007669"/>
    <property type="project" value="GOC"/>
</dbReference>